<feature type="transmembrane region" description="Helical" evidence="1">
    <location>
        <begin position="14"/>
        <end position="32"/>
    </location>
</feature>
<evidence type="ECO:0000313" key="2">
    <source>
        <dbReference type="EMBL" id="OAI06971.1"/>
    </source>
</evidence>
<dbReference type="NCBIfam" id="NF038050">
    <property type="entry name" value="NrtS"/>
    <property type="match status" value="1"/>
</dbReference>
<keyword evidence="1" id="KW-0812">Transmembrane</keyword>
<sequence>MISGWFKIALQKNILTRAIKIALVVGSILMLINHGDVMLSDGLSIKEYIKITLTYLVPYCVSTYSSTEAICAAENMPSINQLIWELLKKKGCELVHCSKTVFNSLIIRLQQIKNNQNI</sequence>
<protein>
    <submittedName>
        <fullName evidence="2">Uncharacterized protein</fullName>
    </submittedName>
</protein>
<name>A0A177MMW8_METMH</name>
<reference evidence="2 3" key="1">
    <citation type="submission" date="2016-03" db="EMBL/GenBank/DDBJ databases">
        <authorList>
            <person name="Ploux O."/>
        </authorList>
    </citation>
    <scope>NUCLEOTIDE SEQUENCE [LARGE SCALE GENOMIC DNA]</scope>
    <source>
        <strain evidence="2 3">R-45371</strain>
    </source>
</reference>
<evidence type="ECO:0000313" key="3">
    <source>
        <dbReference type="Proteomes" id="UP000077763"/>
    </source>
</evidence>
<gene>
    <name evidence="2" type="ORF">A1353_08000</name>
</gene>
<dbReference type="InterPro" id="IPR047700">
    <property type="entry name" value="NrtS-like"/>
</dbReference>
<keyword evidence="1" id="KW-0472">Membrane</keyword>
<accession>A0A177MMW8</accession>
<dbReference type="EMBL" id="LUUH01000030">
    <property type="protein sequence ID" value="OAI06971.1"/>
    <property type="molecule type" value="Genomic_DNA"/>
</dbReference>
<evidence type="ECO:0000256" key="1">
    <source>
        <dbReference type="SAM" id="Phobius"/>
    </source>
</evidence>
<dbReference type="RefSeq" id="WP_026601789.1">
    <property type="nucleotide sequence ID" value="NZ_LUUH01000030.1"/>
</dbReference>
<organism evidence="2 3">
    <name type="scientific">Methylomonas methanica</name>
    <dbReference type="NCBI Taxonomy" id="421"/>
    <lineage>
        <taxon>Bacteria</taxon>
        <taxon>Pseudomonadati</taxon>
        <taxon>Pseudomonadota</taxon>
        <taxon>Gammaproteobacteria</taxon>
        <taxon>Methylococcales</taxon>
        <taxon>Methylococcaceae</taxon>
        <taxon>Methylomonas</taxon>
    </lineage>
</organism>
<dbReference type="Proteomes" id="UP000077763">
    <property type="component" value="Unassembled WGS sequence"/>
</dbReference>
<comment type="caution">
    <text evidence="2">The sequence shown here is derived from an EMBL/GenBank/DDBJ whole genome shotgun (WGS) entry which is preliminary data.</text>
</comment>
<keyword evidence="1" id="KW-1133">Transmembrane helix</keyword>
<proteinExistence type="predicted"/>
<dbReference type="AlphaFoldDB" id="A0A177MMW8"/>